<evidence type="ECO:0000256" key="4">
    <source>
        <dbReference type="ARBA" id="ARBA00022833"/>
    </source>
</evidence>
<sequence length="642" mass="69917">MVIKSHQPSPAQPVWQSLFLGTRTRAGLEDVSGVSVDWGANSLDVMGVLGIIDSAQPLTGTQRCCVLHHHTFEPSSAPGHSSASCDVSVSSPGFTGEPDCVNSFGFLSSMDIDEPRTPNFPDVPSRGPQKHCCKVCSKNFTSGRALGGHMTTHRHAGSYPKDTPIPPVIVVDLPVSLLGPSDEKPLLSSLETHCLHCSKEFSSCHSLRGNIRMHSEKKVMAKSNEEPEPSELMEVLANANGDHGHNVKLFSPVKRKRSKRGMPVLESEMDAATALLMLAEHSNKTSAYEDCCGVDKDDNVSKPEVLREVNLNTFDLLVQSDEFANNRMLKSDKGSACEGLHEHCDKENTLNLAAFVPNKMVLLNVFDHRLDEVAEFVKPRADISVDEVKSGDLSVAMNIKRCHCKVCGMLLRSGYTLGCHMSLHCEKENSLNLVADVPKKEVLLNVFGHGMDVDAESMKPGADISVEQLKSSGLSAAVNIKKHQCKVCGKLLRSEQALGGHMMLHSHFGKENSLDLVADVPKKEVLLNVFAHRLDVDVEFMKPGAAISVGELKSSELSAGVNLKGHQCKECGKLLRSGQALGGHMRLHHVRKCNLPQGVADCPDSVMMEEQVQKLVLDSPIFYRRRTHSHGSKNLILSHGAS</sequence>
<accession>A0AAQ3X7D2</accession>
<evidence type="ECO:0000313" key="10">
    <source>
        <dbReference type="Proteomes" id="UP001341281"/>
    </source>
</evidence>
<gene>
    <name evidence="9" type="ORF">U9M48_035091</name>
</gene>
<dbReference type="PANTHER" id="PTHR45988">
    <property type="entry name" value="C2H2 TYPE ZINC FINGER TRANSCRIPTION FACTOR FAMILY-RELATED"/>
    <property type="match status" value="1"/>
</dbReference>
<feature type="domain" description="C2H2-type" evidence="8">
    <location>
        <begin position="483"/>
        <end position="512"/>
    </location>
</feature>
<feature type="domain" description="C2H2-type" evidence="8">
    <location>
        <begin position="131"/>
        <end position="160"/>
    </location>
</feature>
<evidence type="ECO:0000256" key="5">
    <source>
        <dbReference type="ARBA" id="ARBA00023015"/>
    </source>
</evidence>
<name>A0AAQ3X7D2_PASNO</name>
<evidence type="ECO:0000256" key="2">
    <source>
        <dbReference type="ARBA" id="ARBA00022737"/>
    </source>
</evidence>
<dbReference type="PROSITE" id="PS50157">
    <property type="entry name" value="ZINC_FINGER_C2H2_2"/>
    <property type="match status" value="4"/>
</dbReference>
<evidence type="ECO:0000256" key="1">
    <source>
        <dbReference type="ARBA" id="ARBA00022723"/>
    </source>
</evidence>
<keyword evidence="10" id="KW-1185">Reference proteome</keyword>
<feature type="domain" description="C2H2-type" evidence="8">
    <location>
        <begin position="192"/>
        <end position="219"/>
    </location>
</feature>
<dbReference type="InterPro" id="IPR036236">
    <property type="entry name" value="Znf_C2H2_sf"/>
</dbReference>
<keyword evidence="6" id="KW-0804">Transcription</keyword>
<keyword evidence="4" id="KW-0862">Zinc</keyword>
<dbReference type="SMART" id="SM00355">
    <property type="entry name" value="ZnF_C2H2"/>
    <property type="match status" value="4"/>
</dbReference>
<organism evidence="9 10">
    <name type="scientific">Paspalum notatum var. saurae</name>
    <dbReference type="NCBI Taxonomy" id="547442"/>
    <lineage>
        <taxon>Eukaryota</taxon>
        <taxon>Viridiplantae</taxon>
        <taxon>Streptophyta</taxon>
        <taxon>Embryophyta</taxon>
        <taxon>Tracheophyta</taxon>
        <taxon>Spermatophyta</taxon>
        <taxon>Magnoliopsida</taxon>
        <taxon>Liliopsida</taxon>
        <taxon>Poales</taxon>
        <taxon>Poaceae</taxon>
        <taxon>PACMAD clade</taxon>
        <taxon>Panicoideae</taxon>
        <taxon>Andropogonodae</taxon>
        <taxon>Paspaleae</taxon>
        <taxon>Paspalinae</taxon>
        <taxon>Paspalum</taxon>
    </lineage>
</organism>
<dbReference type="Gene3D" id="3.30.160.60">
    <property type="entry name" value="Classic Zinc Finger"/>
    <property type="match status" value="2"/>
</dbReference>
<dbReference type="InterPro" id="IPR013087">
    <property type="entry name" value="Znf_C2H2_type"/>
</dbReference>
<dbReference type="InterPro" id="IPR044653">
    <property type="entry name" value="AZF1/2/3-like"/>
</dbReference>
<dbReference type="GO" id="GO:0000976">
    <property type="term" value="F:transcription cis-regulatory region binding"/>
    <property type="evidence" value="ECO:0007669"/>
    <property type="project" value="TreeGrafter"/>
</dbReference>
<evidence type="ECO:0000313" key="9">
    <source>
        <dbReference type="EMBL" id="WVZ88588.1"/>
    </source>
</evidence>
<keyword evidence="3 7" id="KW-0863">Zinc-finger</keyword>
<protein>
    <recommendedName>
        <fullName evidence="8">C2H2-type domain-containing protein</fullName>
    </recommendedName>
</protein>
<dbReference type="PANTHER" id="PTHR45988:SF57">
    <property type="entry name" value="OS06G0304200 PROTEIN"/>
    <property type="match status" value="1"/>
</dbReference>
<keyword evidence="1" id="KW-0479">Metal-binding</keyword>
<dbReference type="PROSITE" id="PS00028">
    <property type="entry name" value="ZINC_FINGER_C2H2_1"/>
    <property type="match status" value="4"/>
</dbReference>
<keyword evidence="5" id="KW-0805">Transcription regulation</keyword>
<dbReference type="GO" id="GO:0008270">
    <property type="term" value="F:zinc ion binding"/>
    <property type="evidence" value="ECO:0007669"/>
    <property type="project" value="UniProtKB-KW"/>
</dbReference>
<feature type="domain" description="C2H2-type" evidence="8">
    <location>
        <begin position="566"/>
        <end position="593"/>
    </location>
</feature>
<dbReference type="Pfam" id="PF13912">
    <property type="entry name" value="zf-C2H2_6"/>
    <property type="match status" value="3"/>
</dbReference>
<dbReference type="GO" id="GO:0003700">
    <property type="term" value="F:DNA-binding transcription factor activity"/>
    <property type="evidence" value="ECO:0007669"/>
    <property type="project" value="InterPro"/>
</dbReference>
<dbReference type="GO" id="GO:0005634">
    <property type="term" value="C:nucleus"/>
    <property type="evidence" value="ECO:0007669"/>
    <property type="project" value="TreeGrafter"/>
</dbReference>
<proteinExistence type="predicted"/>
<evidence type="ECO:0000256" key="3">
    <source>
        <dbReference type="ARBA" id="ARBA00022771"/>
    </source>
</evidence>
<dbReference type="EMBL" id="CP144752">
    <property type="protein sequence ID" value="WVZ88588.1"/>
    <property type="molecule type" value="Genomic_DNA"/>
</dbReference>
<dbReference type="AlphaFoldDB" id="A0AAQ3X7D2"/>
<keyword evidence="2" id="KW-0677">Repeat</keyword>
<evidence type="ECO:0000259" key="8">
    <source>
        <dbReference type="PROSITE" id="PS50157"/>
    </source>
</evidence>
<reference evidence="9 10" key="1">
    <citation type="submission" date="2024-02" db="EMBL/GenBank/DDBJ databases">
        <title>High-quality chromosome-scale genome assembly of Pensacola bahiagrass (Paspalum notatum Flugge var. saurae).</title>
        <authorList>
            <person name="Vega J.M."/>
            <person name="Podio M."/>
            <person name="Orjuela J."/>
            <person name="Siena L.A."/>
            <person name="Pessino S.C."/>
            <person name="Combes M.C."/>
            <person name="Mariac C."/>
            <person name="Albertini E."/>
            <person name="Pupilli F."/>
            <person name="Ortiz J.P.A."/>
            <person name="Leblanc O."/>
        </authorList>
    </citation>
    <scope>NUCLEOTIDE SEQUENCE [LARGE SCALE GENOMIC DNA]</scope>
    <source>
        <strain evidence="9">R1</strain>
        <tissue evidence="9">Leaf</tissue>
    </source>
</reference>
<evidence type="ECO:0000256" key="7">
    <source>
        <dbReference type="PROSITE-ProRule" id="PRU00042"/>
    </source>
</evidence>
<evidence type="ECO:0000256" key="6">
    <source>
        <dbReference type="ARBA" id="ARBA00023163"/>
    </source>
</evidence>
<dbReference type="SUPFAM" id="SSF57667">
    <property type="entry name" value="beta-beta-alpha zinc fingers"/>
    <property type="match status" value="1"/>
</dbReference>
<dbReference type="Proteomes" id="UP001341281">
    <property type="component" value="Chromosome 08"/>
</dbReference>